<dbReference type="Gene3D" id="2.60.120.260">
    <property type="entry name" value="Galactose-binding domain-like"/>
    <property type="match status" value="1"/>
</dbReference>
<feature type="region of interest" description="Disordered" evidence="2">
    <location>
        <begin position="29"/>
        <end position="49"/>
    </location>
</feature>
<dbReference type="RefSeq" id="WP_083577382.1">
    <property type="nucleotide sequence ID" value="NZ_FNAB01000001.1"/>
</dbReference>
<dbReference type="InterPro" id="IPR005674">
    <property type="entry name" value="CocE/Ser_esterase"/>
</dbReference>
<reference evidence="5 6" key="1">
    <citation type="submission" date="2016-10" db="EMBL/GenBank/DDBJ databases">
        <authorList>
            <person name="de Groot N.N."/>
        </authorList>
    </citation>
    <scope>NUCLEOTIDE SEQUENCE [LARGE SCALE GENOMIC DNA]</scope>
    <source>
        <strain evidence="5 6">JCM 11308</strain>
    </source>
</reference>
<keyword evidence="1" id="KW-0378">Hydrolase</keyword>
<evidence type="ECO:0000313" key="5">
    <source>
        <dbReference type="EMBL" id="SDC63050.1"/>
    </source>
</evidence>
<dbReference type="PANTHER" id="PTHR43056">
    <property type="entry name" value="PEPTIDASE S9 PROLYL OLIGOPEPTIDASE"/>
    <property type="match status" value="1"/>
</dbReference>
<evidence type="ECO:0000313" key="6">
    <source>
        <dbReference type="Proteomes" id="UP000199417"/>
    </source>
</evidence>
<dbReference type="Pfam" id="PF08530">
    <property type="entry name" value="PepX_C"/>
    <property type="match status" value="1"/>
</dbReference>
<sequence>MKVAKAALVTAVGVLLALPLAPPAAAVTPDGGSLGAQWTETTDGPQQYPGVHTEWDVPITMSDGVVLKANVYRPADASGRAVDTKTPVVVNITPYTKLVSAVANAALSVPQLGEPIMDFARSLNLSGTPVSGLADLIKTASGGGLRTFSVDPKLIQSGYTQVVVDVRGTGFSQGTWQVFQSREQQDTLETIDWASKQQWSDGKVGMNGVSYSAINQVQAASKRPAALKAIVPIEPGGDILRDVVAPGGGIGIGFMPVWLAAVNGTKWLPDVQSLLNGTFDWKWLADRQSDPLTFVPLLLNALTVPSVDAVTPDLKTLLAEGSSLRRDLASSPENITAPTMVYGGWHDIFANSEPKIYNAIPLPPGQKQLIMGDTYHLSFGSAFGEPGNPPRLDVLQRAWFDRWLKGIDNGIDSYGPATLYQQGGGWTSTDQFPRSGMTHQRMYLDARSSGTANGSVHDGSLVATKPADGATLTVAPGLATLCSRDSAQQTIGITAVLDACGKDSRFSQQNALSFTSEPVTVRTEISGSVNVHLNTVLDATDGYWAATLNDVAPDGTSTVLTSGQLTSSLRAIDDAKSGKAANGDFTDPFYRLTLDSRQPVVPGQPLALDVGLTATDAVLAPGHRLRVDVYAANFPKGLLLRPLLDESGLESQRLVLDPNAPSFVNVPVGTPIR</sequence>
<dbReference type="InterPro" id="IPR000383">
    <property type="entry name" value="Xaa-Pro-like_dom"/>
</dbReference>
<dbReference type="PANTHER" id="PTHR43056:SF10">
    <property type="entry name" value="COCE_NOND FAMILY, PUTATIVE (AFU_ORTHOLOGUE AFUA_7G00600)-RELATED"/>
    <property type="match status" value="1"/>
</dbReference>
<dbReference type="InterPro" id="IPR008979">
    <property type="entry name" value="Galactose-bd-like_sf"/>
</dbReference>
<dbReference type="SUPFAM" id="SSF49785">
    <property type="entry name" value="Galactose-binding domain-like"/>
    <property type="match status" value="1"/>
</dbReference>
<keyword evidence="6" id="KW-1185">Reference proteome</keyword>
<accession>A0A1G6N5F1</accession>
<keyword evidence="3" id="KW-0732">Signal</keyword>
<dbReference type="GO" id="GO:0008239">
    <property type="term" value="F:dipeptidyl-peptidase activity"/>
    <property type="evidence" value="ECO:0007669"/>
    <property type="project" value="InterPro"/>
</dbReference>
<name>A0A1G6N5F1_9NOCA</name>
<gene>
    <name evidence="5" type="ORF">SAMN05444580_101435</name>
</gene>
<organism evidence="5 6">
    <name type="scientific">Rhodococcus tukisamuensis</name>
    <dbReference type="NCBI Taxonomy" id="168276"/>
    <lineage>
        <taxon>Bacteria</taxon>
        <taxon>Bacillati</taxon>
        <taxon>Actinomycetota</taxon>
        <taxon>Actinomycetes</taxon>
        <taxon>Mycobacteriales</taxon>
        <taxon>Nocardiaceae</taxon>
        <taxon>Rhodococcus</taxon>
    </lineage>
</organism>
<dbReference type="Pfam" id="PF02129">
    <property type="entry name" value="Peptidase_S15"/>
    <property type="match status" value="1"/>
</dbReference>
<evidence type="ECO:0000256" key="3">
    <source>
        <dbReference type="SAM" id="SignalP"/>
    </source>
</evidence>
<dbReference type="InterPro" id="IPR013736">
    <property type="entry name" value="Xaa-Pro_dipept_C"/>
</dbReference>
<evidence type="ECO:0000256" key="1">
    <source>
        <dbReference type="ARBA" id="ARBA00022801"/>
    </source>
</evidence>
<dbReference type="SMART" id="SM00939">
    <property type="entry name" value="PepX_C"/>
    <property type="match status" value="1"/>
</dbReference>
<feature type="domain" description="Xaa-Pro dipeptidyl-peptidase C-terminal" evidence="4">
    <location>
        <begin position="397"/>
        <end position="665"/>
    </location>
</feature>
<feature type="signal peptide" evidence="3">
    <location>
        <begin position="1"/>
        <end position="26"/>
    </location>
</feature>
<dbReference type="STRING" id="168276.SAMN05444580_101435"/>
<feature type="compositionally biased region" description="Polar residues" evidence="2">
    <location>
        <begin position="36"/>
        <end position="45"/>
    </location>
</feature>
<protein>
    <recommendedName>
        <fullName evidence="4">Xaa-Pro dipeptidyl-peptidase C-terminal domain-containing protein</fullName>
    </recommendedName>
</protein>
<dbReference type="InterPro" id="IPR029058">
    <property type="entry name" value="AB_hydrolase_fold"/>
</dbReference>
<feature type="chain" id="PRO_5011483398" description="Xaa-Pro dipeptidyl-peptidase C-terminal domain-containing protein" evidence="3">
    <location>
        <begin position="27"/>
        <end position="673"/>
    </location>
</feature>
<dbReference type="NCBIfam" id="TIGR00976">
    <property type="entry name" value="CocE_NonD"/>
    <property type="match status" value="1"/>
</dbReference>
<evidence type="ECO:0000256" key="2">
    <source>
        <dbReference type="SAM" id="MobiDB-lite"/>
    </source>
</evidence>
<dbReference type="AlphaFoldDB" id="A0A1G6N5F1"/>
<evidence type="ECO:0000259" key="4">
    <source>
        <dbReference type="SMART" id="SM00939"/>
    </source>
</evidence>
<dbReference type="Proteomes" id="UP000199417">
    <property type="component" value="Unassembled WGS sequence"/>
</dbReference>
<dbReference type="Gene3D" id="3.40.50.1820">
    <property type="entry name" value="alpha/beta hydrolase"/>
    <property type="match status" value="1"/>
</dbReference>
<proteinExistence type="predicted"/>
<dbReference type="InterPro" id="IPR050585">
    <property type="entry name" value="Xaa-Pro_dipeptidyl-ppase/CocE"/>
</dbReference>
<dbReference type="EMBL" id="FNAB01000001">
    <property type="protein sequence ID" value="SDC63050.1"/>
    <property type="molecule type" value="Genomic_DNA"/>
</dbReference>
<dbReference type="SUPFAM" id="SSF53474">
    <property type="entry name" value="alpha/beta-Hydrolases"/>
    <property type="match status" value="1"/>
</dbReference>